<proteinExistence type="inferred from homology"/>
<evidence type="ECO:0000256" key="8">
    <source>
        <dbReference type="SAM" id="MobiDB-lite"/>
    </source>
</evidence>
<name>A0A9X2YS52_9MYCO</name>
<comment type="similarity">
    <text evidence="2 7">Belongs to the TVP38/TMEM64 family.</text>
</comment>
<evidence type="ECO:0000313" key="10">
    <source>
        <dbReference type="EMBL" id="MCV7171687.1"/>
    </source>
</evidence>
<dbReference type="EMBL" id="JACKSJ010000145">
    <property type="protein sequence ID" value="MCV7171687.1"/>
    <property type="molecule type" value="Genomic_DNA"/>
</dbReference>
<dbReference type="Pfam" id="PF09335">
    <property type="entry name" value="VTT_dom"/>
    <property type="match status" value="1"/>
</dbReference>
<feature type="transmembrane region" description="Helical" evidence="7">
    <location>
        <begin position="146"/>
        <end position="165"/>
    </location>
</feature>
<evidence type="ECO:0000256" key="3">
    <source>
        <dbReference type="ARBA" id="ARBA00022475"/>
    </source>
</evidence>
<evidence type="ECO:0000256" key="4">
    <source>
        <dbReference type="ARBA" id="ARBA00022692"/>
    </source>
</evidence>
<evidence type="ECO:0000259" key="9">
    <source>
        <dbReference type="Pfam" id="PF09335"/>
    </source>
</evidence>
<reference evidence="10" key="2">
    <citation type="journal article" date="2022" name="BMC Genomics">
        <title>Comparative genome analysis of mycobacteria focusing on tRNA and non-coding RNA.</title>
        <authorList>
            <person name="Behra P.R.K."/>
            <person name="Pettersson B.M.F."/>
            <person name="Ramesh M."/>
            <person name="Das S."/>
            <person name="Dasgupta S."/>
            <person name="Kirsebom L.A."/>
        </authorList>
    </citation>
    <scope>NUCLEOTIDE SEQUENCE</scope>
    <source>
        <strain evidence="10">DSM 44615</strain>
    </source>
</reference>
<dbReference type="PANTHER" id="PTHR12677">
    <property type="entry name" value="GOLGI APPARATUS MEMBRANE PROTEIN TVP38-RELATED"/>
    <property type="match status" value="1"/>
</dbReference>
<accession>A0A9X2YS52</accession>
<feature type="transmembrane region" description="Helical" evidence="7">
    <location>
        <begin position="62"/>
        <end position="79"/>
    </location>
</feature>
<feature type="transmembrane region" description="Helical" evidence="7">
    <location>
        <begin position="91"/>
        <end position="116"/>
    </location>
</feature>
<dbReference type="InterPro" id="IPR032816">
    <property type="entry name" value="VTT_dom"/>
</dbReference>
<feature type="compositionally biased region" description="Acidic residues" evidence="8">
    <location>
        <begin position="234"/>
        <end position="251"/>
    </location>
</feature>
<evidence type="ECO:0000256" key="7">
    <source>
        <dbReference type="RuleBase" id="RU366058"/>
    </source>
</evidence>
<keyword evidence="3 7" id="KW-1003">Cell membrane</keyword>
<dbReference type="GO" id="GO:0005886">
    <property type="term" value="C:plasma membrane"/>
    <property type="evidence" value="ECO:0007669"/>
    <property type="project" value="UniProtKB-SubCell"/>
</dbReference>
<evidence type="ECO:0000256" key="1">
    <source>
        <dbReference type="ARBA" id="ARBA00004651"/>
    </source>
</evidence>
<evidence type="ECO:0000256" key="5">
    <source>
        <dbReference type="ARBA" id="ARBA00022989"/>
    </source>
</evidence>
<evidence type="ECO:0000256" key="6">
    <source>
        <dbReference type="ARBA" id="ARBA00023136"/>
    </source>
</evidence>
<dbReference type="Proteomes" id="UP001140293">
    <property type="component" value="Unassembled WGS sequence"/>
</dbReference>
<reference evidence="10" key="1">
    <citation type="submission" date="2020-07" db="EMBL/GenBank/DDBJ databases">
        <authorList>
            <person name="Pettersson B.M.F."/>
            <person name="Behra P.R.K."/>
            <person name="Ramesh M."/>
            <person name="Das S."/>
            <person name="Dasgupta S."/>
            <person name="Kirsebom L.A."/>
        </authorList>
    </citation>
    <scope>NUCLEOTIDE SEQUENCE</scope>
    <source>
        <strain evidence="10">DSM 44615</strain>
    </source>
</reference>
<keyword evidence="6 7" id="KW-0472">Membrane</keyword>
<protein>
    <recommendedName>
        <fullName evidence="7">TVP38/TMEM64 family membrane protein</fullName>
    </recommendedName>
</protein>
<dbReference type="AlphaFoldDB" id="A0A9X2YS52"/>
<evidence type="ECO:0000313" key="11">
    <source>
        <dbReference type="Proteomes" id="UP001140293"/>
    </source>
</evidence>
<organism evidence="10 11">
    <name type="scientific">[Mycobacterium] manitobense</name>
    <dbReference type="NCBI Taxonomy" id="190147"/>
    <lineage>
        <taxon>Bacteria</taxon>
        <taxon>Bacillati</taxon>
        <taxon>Actinomycetota</taxon>
        <taxon>Actinomycetes</taxon>
        <taxon>Mycobacteriales</taxon>
        <taxon>Mycobacteriaceae</taxon>
        <taxon>Mycolicibacterium</taxon>
    </lineage>
</organism>
<feature type="transmembrane region" description="Helical" evidence="7">
    <location>
        <begin position="177"/>
        <end position="197"/>
    </location>
</feature>
<comment type="subcellular location">
    <subcellularLocation>
        <location evidence="1 7">Cell membrane</location>
        <topology evidence="1 7">Multi-pass membrane protein</topology>
    </subcellularLocation>
</comment>
<feature type="transmembrane region" description="Helical" evidence="7">
    <location>
        <begin position="27"/>
        <end position="50"/>
    </location>
</feature>
<evidence type="ECO:0000256" key="2">
    <source>
        <dbReference type="ARBA" id="ARBA00008640"/>
    </source>
</evidence>
<comment type="caution">
    <text evidence="10">The sequence shown here is derived from an EMBL/GenBank/DDBJ whole genome shotgun (WGS) entry which is preliminary data.</text>
</comment>
<feature type="transmembrane region" description="Helical" evidence="7">
    <location>
        <begin position="204"/>
        <end position="222"/>
    </location>
</feature>
<sequence length="259" mass="27471">MNPVVSTVRRLRAALIATAAQVPPRRFLAVVLGSVILVAAALVVPMPTAVQLRDWATSVGPWFPLAFLTAHIVLTILPFPRTAFTLAAGLLFGPALGVTLAVVASTVSAVIALLLVRAAGLQLNRLFPHPRVDALDTRLRQRGWPVVMSMRMIPAVPFSVLNYAAGASTVRVWPYTWATLAGLLPGTAAVVILGDALTGRVDPLLVVVSVVTAAVGMVGLLYEVRQHRSPVADDVAEDVAEDEDEDEDEPSVEVTPTAR</sequence>
<keyword evidence="5 7" id="KW-1133">Transmembrane helix</keyword>
<gene>
    <name evidence="10" type="ORF">H7I41_17365</name>
</gene>
<feature type="region of interest" description="Disordered" evidence="8">
    <location>
        <begin position="231"/>
        <end position="259"/>
    </location>
</feature>
<dbReference type="PANTHER" id="PTHR12677:SF59">
    <property type="entry name" value="GOLGI APPARATUS MEMBRANE PROTEIN TVP38-RELATED"/>
    <property type="match status" value="1"/>
</dbReference>
<dbReference type="RefSeq" id="WP_264013863.1">
    <property type="nucleotide sequence ID" value="NZ_JACKSJ010000145.1"/>
</dbReference>
<dbReference type="InterPro" id="IPR015414">
    <property type="entry name" value="TMEM64"/>
</dbReference>
<feature type="domain" description="VTT" evidence="9">
    <location>
        <begin position="79"/>
        <end position="195"/>
    </location>
</feature>
<keyword evidence="4 7" id="KW-0812">Transmembrane</keyword>
<keyword evidence="11" id="KW-1185">Reference proteome</keyword>